<accession>A0A167YL81</accession>
<feature type="compositionally biased region" description="Polar residues" evidence="4">
    <location>
        <begin position="556"/>
        <end position="585"/>
    </location>
</feature>
<dbReference type="InterPro" id="IPR014756">
    <property type="entry name" value="Ig_E-set"/>
</dbReference>
<dbReference type="SUPFAM" id="SSF48403">
    <property type="entry name" value="Ankyrin repeat"/>
    <property type="match status" value="1"/>
</dbReference>
<dbReference type="GO" id="GO:0085020">
    <property type="term" value="P:protein K6-linked ubiquitination"/>
    <property type="evidence" value="ECO:0007669"/>
    <property type="project" value="TreeGrafter"/>
</dbReference>
<evidence type="ECO:0000313" key="8">
    <source>
        <dbReference type="Proteomes" id="UP000078544"/>
    </source>
</evidence>
<keyword evidence="8" id="KW-1185">Reference proteome</keyword>
<dbReference type="InterPro" id="IPR036770">
    <property type="entry name" value="Ankyrin_rpt-contain_sf"/>
</dbReference>
<keyword evidence="5" id="KW-0472">Membrane</keyword>
<feature type="region of interest" description="Disordered" evidence="4">
    <location>
        <begin position="1097"/>
        <end position="1129"/>
    </location>
</feature>
<evidence type="ECO:0000259" key="6">
    <source>
        <dbReference type="SMART" id="SM00429"/>
    </source>
</evidence>
<feature type="transmembrane region" description="Helical" evidence="5">
    <location>
        <begin position="1395"/>
        <end position="1418"/>
    </location>
</feature>
<dbReference type="SMART" id="SM00248">
    <property type="entry name" value="ANK"/>
    <property type="match status" value="2"/>
</dbReference>
<feature type="region of interest" description="Disordered" evidence="4">
    <location>
        <begin position="1317"/>
        <end position="1356"/>
    </location>
</feature>
<feature type="region of interest" description="Disordered" evidence="4">
    <location>
        <begin position="60"/>
        <end position="143"/>
    </location>
</feature>
<feature type="compositionally biased region" description="Basic residues" evidence="4">
    <location>
        <begin position="208"/>
        <end position="219"/>
    </location>
</feature>
<evidence type="ECO:0000256" key="3">
    <source>
        <dbReference type="PROSITE-ProRule" id="PRU00023"/>
    </source>
</evidence>
<keyword evidence="5" id="KW-1133">Transmembrane helix</keyword>
<dbReference type="Gene3D" id="1.25.40.20">
    <property type="entry name" value="Ankyrin repeat-containing domain"/>
    <property type="match status" value="1"/>
</dbReference>
<feature type="domain" description="IPT/TIG" evidence="6">
    <location>
        <begin position="794"/>
        <end position="884"/>
    </location>
</feature>
<dbReference type="PANTHER" id="PTHR24171:SF8">
    <property type="entry name" value="BRCA1-ASSOCIATED RING DOMAIN PROTEIN 1"/>
    <property type="match status" value="1"/>
</dbReference>
<dbReference type="InterPro" id="IPR057962">
    <property type="entry name" value="SPT23_MGA2_DBD"/>
</dbReference>
<gene>
    <name evidence="7" type="ORF">AAL_06723</name>
</gene>
<evidence type="ECO:0000256" key="4">
    <source>
        <dbReference type="SAM" id="MobiDB-lite"/>
    </source>
</evidence>
<feature type="compositionally biased region" description="Polar residues" evidence="4">
    <location>
        <begin position="663"/>
        <end position="690"/>
    </location>
</feature>
<feature type="region of interest" description="Disordered" evidence="4">
    <location>
        <begin position="544"/>
        <end position="699"/>
    </location>
</feature>
<comment type="caution">
    <text evidence="7">The sequence shown here is derived from an EMBL/GenBank/DDBJ whole genome shotgun (WGS) entry which is preliminary data.</text>
</comment>
<dbReference type="PANTHER" id="PTHR24171">
    <property type="entry name" value="ANKYRIN REPEAT DOMAIN-CONTAINING PROTEIN 39-RELATED"/>
    <property type="match status" value="1"/>
</dbReference>
<keyword evidence="5" id="KW-0812">Transmembrane</keyword>
<feature type="compositionally biased region" description="Basic and acidic residues" evidence="4">
    <location>
        <begin position="1317"/>
        <end position="1332"/>
    </location>
</feature>
<dbReference type="Pfam" id="PF12796">
    <property type="entry name" value="Ank_2"/>
    <property type="match status" value="1"/>
</dbReference>
<dbReference type="Proteomes" id="UP000078544">
    <property type="component" value="Unassembled WGS sequence"/>
</dbReference>
<dbReference type="EMBL" id="AZGY01000018">
    <property type="protein sequence ID" value="KZZ91487.1"/>
    <property type="molecule type" value="Genomic_DNA"/>
</dbReference>
<dbReference type="CDD" id="cd00102">
    <property type="entry name" value="IPT"/>
    <property type="match status" value="1"/>
</dbReference>
<dbReference type="Gene3D" id="2.60.40.10">
    <property type="entry name" value="Immunoglobulins"/>
    <property type="match status" value="1"/>
</dbReference>
<dbReference type="SUPFAM" id="SSF81296">
    <property type="entry name" value="E set domains"/>
    <property type="match status" value="1"/>
</dbReference>
<dbReference type="SMART" id="SM00429">
    <property type="entry name" value="IPT"/>
    <property type="match status" value="1"/>
</dbReference>
<organism evidence="7 8">
    <name type="scientific">Moelleriella libera RCEF 2490</name>
    <dbReference type="NCBI Taxonomy" id="1081109"/>
    <lineage>
        <taxon>Eukaryota</taxon>
        <taxon>Fungi</taxon>
        <taxon>Dikarya</taxon>
        <taxon>Ascomycota</taxon>
        <taxon>Pezizomycotina</taxon>
        <taxon>Sordariomycetes</taxon>
        <taxon>Hypocreomycetidae</taxon>
        <taxon>Hypocreales</taxon>
        <taxon>Clavicipitaceae</taxon>
        <taxon>Moelleriella</taxon>
    </lineage>
</organism>
<sequence>MTSSGDVGAGGPLIAGTALSGGEFSEYSDDELGASHFFDFSISPDTLQSRDVISCSAPKSLNPQYLTASGPFPDSPTGSYRDSSSESASSKRTPSSDSSKTPVATRGASMDGSADFKMDWDDANLSGFPDDDSTFPLGREADPSVMEGLFPFGEPDEGFMNRSFDFESASSSPDALLGGQSAVAASPVMPSTNSVSSQKPASQGNATKKPKAAAHRKRMSQYSASSAGIKKSTSREVSPMSTMVTSHTASPVASFFGSPSPLATQANGNAVWPNRLDVAVATAPDVLPTAAKVSHQAAQQRAAAQQRMAMDNHPAGYNFAGGYELCILPTPGKSRVETQIPIKIRLTPLPPGITKLHLPAHTISKPKLLVRPVPEPSPDTLELHVNLVCTSAMENRESRKKAFERAASVPQGYLPELDDESNTPQSGGDVRICTGCITRERKRAARKKVKKPEEEKIWSQDEQRRVIVFNTHELKDWQSLSGILDSNGRPEPGISPGAMQVDAPMRIACYCRHHGEKMGFNVIFTIKDFQGRVIAQAMSNPIMITDDHKTHPMGPQISSSHQPSEAVTSTTTPTHLPQSVESKSTPQEHRQASGRAVHRSNSEGSVGRGEPSPGSGKTTPTVANSVIPGRSLSRPSSPHQGGPVKKRKSSSSKVPNGLAMTRLDTSPSPGSFPASTQISAATSPFSSNASPFQLQQQQPEQLFGSISGQQAFGNGPPTPGSADQIPIFSHRSASMENLAMAQLYSAPTSRHPSRAPSPTSMRNSVANGMPNQFPQNLAAQLYTVPLGINQTRAPPVIHKIIPNEGPKMGGIEVTVLGAAFFQGLEVWFGDQKATTTTYWGDSSLVCLLPPSHVAGTVAVTFKQPGIPGPQAFAMGKQPTSFKYVDDNEDKLIRSALTIVGHKMSGQMLDVSELARRILGDSWASGSSGGASGPLSGAPMYNQSANSPEHLEPQLLKCLDLIDLDDSTHKTRLDFKRTTGHTMLHLACSLGYHRFVAALLARGANPDARDKGGFTPLHMAAIQNHTEIVRRLIIVGADPTIRSLSGLTPADVARSRAVLRAVRHSERHARSRSGGSIHSRTSSAASLRSLWRPLTRANTHEEPVSVDWDEESPEYTSGDFEDEDGDSDEEASLTMRLQRGCSSATMSEDEASEASDEIAAGSSTAAMAGALKDQLQQQFQQLQHSLAIQLQNLGNLPYLPAIPGLALPLDYQAYLHRMQQFVPGMSGPRPGPAGLSEESGSKVDGRWWGLGSSVNNNSSALPPAYEDIFPQGGKDSKQDVKQASAIRAAAEAEADVKCATLYDESPLAMKTRLAGKSTVEKPVSEETLAKELASEETAVEEPAPEETGAEELAPEESGPKVLKIGRKNAITRAQQEQFLRAREIKLKSLRSDRNLFFIWIPLLLVMICAMLCSYFPSLFPFVWTSVRALVQAGHSRVSRVLTAVPGRAMEV</sequence>
<name>A0A167YL81_9HYPO</name>
<feature type="region of interest" description="Disordered" evidence="4">
    <location>
        <begin position="187"/>
        <end position="238"/>
    </location>
</feature>
<feature type="region of interest" description="Disordered" evidence="4">
    <location>
        <begin position="706"/>
        <end position="725"/>
    </location>
</feature>
<proteinExistence type="predicted"/>
<feature type="compositionally biased region" description="Polar residues" evidence="4">
    <location>
        <begin position="615"/>
        <end position="624"/>
    </location>
</feature>
<dbReference type="PROSITE" id="PS50297">
    <property type="entry name" value="ANK_REP_REGION"/>
    <property type="match status" value="2"/>
</dbReference>
<evidence type="ECO:0000256" key="1">
    <source>
        <dbReference type="ARBA" id="ARBA00022737"/>
    </source>
</evidence>
<feature type="compositionally biased region" description="Acidic residues" evidence="4">
    <location>
        <begin position="1106"/>
        <end position="1129"/>
    </location>
</feature>
<dbReference type="InterPro" id="IPR013783">
    <property type="entry name" value="Ig-like_fold"/>
</dbReference>
<dbReference type="GO" id="GO:0004842">
    <property type="term" value="F:ubiquitin-protein transferase activity"/>
    <property type="evidence" value="ECO:0007669"/>
    <property type="project" value="TreeGrafter"/>
</dbReference>
<dbReference type="OrthoDB" id="71307at2759"/>
<dbReference type="STRING" id="1081109.A0A167YL81"/>
<dbReference type="Pfam" id="PF25603">
    <property type="entry name" value="SPT23_MGA2_DBD"/>
    <property type="match status" value="1"/>
</dbReference>
<evidence type="ECO:0000256" key="2">
    <source>
        <dbReference type="ARBA" id="ARBA00023043"/>
    </source>
</evidence>
<dbReference type="Pfam" id="PF01833">
    <property type="entry name" value="TIG"/>
    <property type="match status" value="1"/>
</dbReference>
<dbReference type="InterPro" id="IPR002110">
    <property type="entry name" value="Ankyrin_rpt"/>
</dbReference>
<keyword evidence="1" id="KW-0677">Repeat</keyword>
<evidence type="ECO:0000256" key="5">
    <source>
        <dbReference type="SAM" id="Phobius"/>
    </source>
</evidence>
<protein>
    <submittedName>
        <fullName evidence="7">Ankyrin repeat protein</fullName>
    </submittedName>
</protein>
<feature type="region of interest" description="Disordered" evidence="4">
    <location>
        <begin position="1062"/>
        <end position="1081"/>
    </location>
</feature>
<keyword evidence="2 3" id="KW-0040">ANK repeat</keyword>
<feature type="repeat" description="ANK" evidence="3">
    <location>
        <begin position="978"/>
        <end position="1010"/>
    </location>
</feature>
<dbReference type="PROSITE" id="PS50088">
    <property type="entry name" value="ANK_REPEAT"/>
    <property type="match status" value="2"/>
</dbReference>
<evidence type="ECO:0000313" key="7">
    <source>
        <dbReference type="EMBL" id="KZZ91487.1"/>
    </source>
</evidence>
<feature type="region of interest" description="Disordered" evidence="4">
    <location>
        <begin position="1"/>
        <end position="25"/>
    </location>
</feature>
<feature type="compositionally biased region" description="Low complexity" evidence="4">
    <location>
        <begin position="79"/>
        <end position="99"/>
    </location>
</feature>
<feature type="compositionally biased region" description="Polar residues" evidence="4">
    <location>
        <begin position="189"/>
        <end position="206"/>
    </location>
</feature>
<feature type="repeat" description="ANK" evidence="3">
    <location>
        <begin position="1011"/>
        <end position="1043"/>
    </location>
</feature>
<feature type="compositionally biased region" description="Acidic residues" evidence="4">
    <location>
        <begin position="1336"/>
        <end position="1353"/>
    </location>
</feature>
<dbReference type="InterPro" id="IPR002909">
    <property type="entry name" value="IPT_dom"/>
</dbReference>
<reference evidence="7 8" key="1">
    <citation type="journal article" date="2016" name="Genome Biol. Evol.">
        <title>Divergent and convergent evolution of fungal pathogenicity.</title>
        <authorList>
            <person name="Shang Y."/>
            <person name="Xiao G."/>
            <person name="Zheng P."/>
            <person name="Cen K."/>
            <person name="Zhan S."/>
            <person name="Wang C."/>
        </authorList>
    </citation>
    <scope>NUCLEOTIDE SEQUENCE [LARGE SCALE GENOMIC DNA]</scope>
    <source>
        <strain evidence="7 8">RCEF 2490</strain>
    </source>
</reference>